<dbReference type="Proteomes" id="UP000019276">
    <property type="component" value="Unassembled WGS sequence"/>
</dbReference>
<protein>
    <recommendedName>
        <fullName evidence="5">Ig-like domain-containing protein</fullName>
    </recommendedName>
</protein>
<dbReference type="STRING" id="1328313.DS2_07838"/>
<keyword evidence="4" id="KW-1185">Reference proteome</keyword>
<gene>
    <name evidence="3" type="ORF">DS2_07838</name>
</gene>
<dbReference type="Gene3D" id="2.60.40.2700">
    <property type="match status" value="2"/>
</dbReference>
<evidence type="ECO:0000256" key="1">
    <source>
        <dbReference type="SAM" id="MobiDB-lite"/>
    </source>
</evidence>
<accession>W7QRM7</accession>
<dbReference type="InterPro" id="IPR025975">
    <property type="entry name" value="Polysacc_lyase"/>
</dbReference>
<dbReference type="RefSeq" id="WP_035014168.1">
    <property type="nucleotide sequence ID" value="NZ_ARZY01000011.1"/>
</dbReference>
<feature type="signal peptide" evidence="2">
    <location>
        <begin position="1"/>
        <end position="19"/>
    </location>
</feature>
<evidence type="ECO:0008006" key="5">
    <source>
        <dbReference type="Google" id="ProtNLM"/>
    </source>
</evidence>
<dbReference type="PROSITE" id="PS51257">
    <property type="entry name" value="PROKAR_LIPOPROTEIN"/>
    <property type="match status" value="1"/>
</dbReference>
<evidence type="ECO:0000313" key="4">
    <source>
        <dbReference type="Proteomes" id="UP000019276"/>
    </source>
</evidence>
<evidence type="ECO:0000256" key="2">
    <source>
        <dbReference type="SAM" id="SignalP"/>
    </source>
</evidence>
<name>W7QRM7_9ALTE</name>
<sequence>MYKKKLICSALVLALSACGGGGDGASTQNNNQDKSPSDPKTEVPVTNIAGAIKLTGTVKQGQTLQAQLIDENGFNNSQVSYAWYADNQALAGQTDDKLLLSRNLVGKKISVKANYKDDDGFTENPQSDASIAVAVIDNSFGLLTLAGSEDDVNESAKLVVGNRIFAHINDANSIDGEVDYYWYLNDALVDGNNQASYTLVADDIGKSLHVKAVYIDADGYAENVISENTAAIVAKSDGIAGGVNYPVGASVVGNNPIVRNSAKTNEGFEGGGWNAGTLSTSTYTPGYDNTLTKNFRFIQLQGPHSFTAENTITRVGNYSAKLHWKHGDPGKWNGDANKIDNVDRKAMFHGKNVSSNIATAWYGFSVYFPSDGTILNASEDPLIFQLHGAPDTVDGKKEPGRNPPVALTISSGGFRIGYGWDDRKFATEVRGQGRDKFDVPLNFSEYQNRWVDIVLQIHSNPFEEKGFIKMWVDGVQLVERTDIKIGYNDDKGLYPSWGWYVTGSRAADREHDVIMYMDEIRHVEAADANYYDVAPGYFAKDASN</sequence>
<feature type="region of interest" description="Disordered" evidence="1">
    <location>
        <begin position="23"/>
        <end position="42"/>
    </location>
</feature>
<dbReference type="Gene3D" id="2.60.120.200">
    <property type="match status" value="1"/>
</dbReference>
<dbReference type="OrthoDB" id="9796530at2"/>
<evidence type="ECO:0000313" key="3">
    <source>
        <dbReference type="EMBL" id="EWH10528.1"/>
    </source>
</evidence>
<dbReference type="AlphaFoldDB" id="W7QRM7"/>
<keyword evidence="2" id="KW-0732">Signal</keyword>
<proteinExistence type="predicted"/>
<dbReference type="Pfam" id="PF14099">
    <property type="entry name" value="Polysacc_lyase"/>
    <property type="match status" value="1"/>
</dbReference>
<comment type="caution">
    <text evidence="3">The sequence shown here is derived from an EMBL/GenBank/DDBJ whole genome shotgun (WGS) entry which is preliminary data.</text>
</comment>
<reference evidence="3 4" key="1">
    <citation type="journal article" date="2014" name="Genome Announc.">
        <title>Draft Genome Sequence of the Agar-Degrading Bacterium Catenovulum sp. Strain DS-2, Isolated from Intestines of Haliotis diversicolor.</title>
        <authorList>
            <person name="Shan D."/>
            <person name="Li X."/>
            <person name="Gu Z."/>
            <person name="Wei G."/>
            <person name="Gao Z."/>
            <person name="Shao Z."/>
        </authorList>
    </citation>
    <scope>NUCLEOTIDE SEQUENCE [LARGE SCALE GENOMIC DNA]</scope>
    <source>
        <strain evidence="3 4">DS-2</strain>
    </source>
</reference>
<feature type="chain" id="PRO_5004898464" description="Ig-like domain-containing protein" evidence="2">
    <location>
        <begin position="20"/>
        <end position="544"/>
    </location>
</feature>
<feature type="compositionally biased region" description="Polar residues" evidence="1">
    <location>
        <begin position="25"/>
        <end position="34"/>
    </location>
</feature>
<dbReference type="EMBL" id="ARZY01000011">
    <property type="protein sequence ID" value="EWH10528.1"/>
    <property type="molecule type" value="Genomic_DNA"/>
</dbReference>
<organism evidence="3 4">
    <name type="scientific">Catenovulum agarivorans DS-2</name>
    <dbReference type="NCBI Taxonomy" id="1328313"/>
    <lineage>
        <taxon>Bacteria</taxon>
        <taxon>Pseudomonadati</taxon>
        <taxon>Pseudomonadota</taxon>
        <taxon>Gammaproteobacteria</taxon>
        <taxon>Alteromonadales</taxon>
        <taxon>Alteromonadaceae</taxon>
        <taxon>Catenovulum</taxon>
    </lineage>
</organism>
<dbReference type="eggNOG" id="COG2931">
    <property type="taxonomic scope" value="Bacteria"/>
</dbReference>